<accession>A0A7W6G636</accession>
<dbReference type="PANTHER" id="PTHR10151">
    <property type="entry name" value="ECTONUCLEOTIDE PYROPHOSPHATASE/PHOSPHODIESTERASE"/>
    <property type="match status" value="1"/>
</dbReference>
<dbReference type="InterPro" id="IPR017850">
    <property type="entry name" value="Alkaline_phosphatase_core_sf"/>
</dbReference>
<gene>
    <name evidence="2" type="ORF">GGR38_001654</name>
</gene>
<feature type="signal peptide" evidence="1">
    <location>
        <begin position="1"/>
        <end position="28"/>
    </location>
</feature>
<sequence>MKQFFRLMAALFLSLVLSLAGLAPPAAARGKAPERIPTILISIDGFRPDYISPALTPNLAAIAAKGVSGTMTPSFPTITFPNHWTLATGLRPDRHGVINGAMSDPAHPGVIFGKSSEQPWWWDGSGGPVHVEPIWVAAERAHIRSGIMFWPGSTTAIDGIRASDWQAYHADLPNHERAEVVLDWMRRPANIRPGLALLYFGDVDVNGHRHGPGSPETTAAIRDVDAAIGYLRRGLAGMHRQVNLVIVSDHGMAHTIPDHVIWLKDYVAKEDYALVSYGGILFINNVPGHEAKLAESLKKMPAFIHCWGKGELPERFHYGRNPRVPDWLCLPDPGARIMDGNPEHPNDGGDHGYDPASPDMRALFLATGPAFRSGTHLPVFDNVSIEPLLRRLIGLAPGKDRDGTVAPVEKALR</sequence>
<keyword evidence="1" id="KW-0732">Signal</keyword>
<dbReference type="Pfam" id="PF01663">
    <property type="entry name" value="Phosphodiest"/>
    <property type="match status" value="1"/>
</dbReference>
<dbReference type="AlphaFoldDB" id="A0A7W6G636"/>
<evidence type="ECO:0000313" key="2">
    <source>
        <dbReference type="EMBL" id="MBB3954715.1"/>
    </source>
</evidence>
<name>A0A7W6G636_9SPHN</name>
<protein>
    <submittedName>
        <fullName evidence="2">Putative AlkP superfamily pyrophosphatase or phosphodiesterase</fullName>
    </submittedName>
</protein>
<evidence type="ECO:0000256" key="1">
    <source>
        <dbReference type="SAM" id="SignalP"/>
    </source>
</evidence>
<proteinExistence type="predicted"/>
<dbReference type="CDD" id="cd16018">
    <property type="entry name" value="Enpp"/>
    <property type="match status" value="1"/>
</dbReference>
<dbReference type="SUPFAM" id="SSF53649">
    <property type="entry name" value="Alkaline phosphatase-like"/>
    <property type="match status" value="1"/>
</dbReference>
<dbReference type="EMBL" id="JACIDX010000005">
    <property type="protein sequence ID" value="MBB3954715.1"/>
    <property type="molecule type" value="Genomic_DNA"/>
</dbReference>
<dbReference type="InterPro" id="IPR002591">
    <property type="entry name" value="Phosphodiest/P_Trfase"/>
</dbReference>
<evidence type="ECO:0000313" key="3">
    <source>
        <dbReference type="Proteomes" id="UP000548867"/>
    </source>
</evidence>
<feature type="chain" id="PRO_5031098210" evidence="1">
    <location>
        <begin position="29"/>
        <end position="413"/>
    </location>
</feature>
<dbReference type="Proteomes" id="UP000548867">
    <property type="component" value="Unassembled WGS sequence"/>
</dbReference>
<reference evidence="2 3" key="1">
    <citation type="submission" date="2020-08" db="EMBL/GenBank/DDBJ databases">
        <title>Genomic Encyclopedia of Type Strains, Phase IV (KMG-IV): sequencing the most valuable type-strain genomes for metagenomic binning, comparative biology and taxonomic classification.</title>
        <authorList>
            <person name="Goeker M."/>
        </authorList>
    </citation>
    <scope>NUCLEOTIDE SEQUENCE [LARGE SCALE GENOMIC DNA]</scope>
    <source>
        <strain evidence="2 3">DSM 27057</strain>
    </source>
</reference>
<organism evidence="2 3">
    <name type="scientific">Novosphingobium sediminicola</name>
    <dbReference type="NCBI Taxonomy" id="563162"/>
    <lineage>
        <taxon>Bacteria</taxon>
        <taxon>Pseudomonadati</taxon>
        <taxon>Pseudomonadota</taxon>
        <taxon>Alphaproteobacteria</taxon>
        <taxon>Sphingomonadales</taxon>
        <taxon>Sphingomonadaceae</taxon>
        <taxon>Novosphingobium</taxon>
    </lineage>
</organism>
<dbReference type="Gene3D" id="3.30.1360.180">
    <property type="match status" value="1"/>
</dbReference>
<dbReference type="Gene3D" id="3.40.720.10">
    <property type="entry name" value="Alkaline Phosphatase, subunit A"/>
    <property type="match status" value="1"/>
</dbReference>
<comment type="caution">
    <text evidence="2">The sequence shown here is derived from an EMBL/GenBank/DDBJ whole genome shotgun (WGS) entry which is preliminary data.</text>
</comment>
<dbReference type="RefSeq" id="WP_183624412.1">
    <property type="nucleotide sequence ID" value="NZ_JACIDX010000005.1"/>
</dbReference>
<dbReference type="PANTHER" id="PTHR10151:SF120">
    <property type="entry name" value="BIS(5'-ADENOSYL)-TRIPHOSPHATASE"/>
    <property type="match status" value="1"/>
</dbReference>
<keyword evidence="3" id="KW-1185">Reference proteome</keyword>
<dbReference type="GO" id="GO:0016787">
    <property type="term" value="F:hydrolase activity"/>
    <property type="evidence" value="ECO:0007669"/>
    <property type="project" value="UniProtKB-ARBA"/>
</dbReference>